<feature type="transmembrane region" description="Helical" evidence="1">
    <location>
        <begin position="313"/>
        <end position="334"/>
    </location>
</feature>
<dbReference type="InterPro" id="IPR004697">
    <property type="entry name" value="AbgT"/>
</dbReference>
<feature type="transmembrane region" description="Helical" evidence="1">
    <location>
        <begin position="395"/>
        <end position="414"/>
    </location>
</feature>
<organism evidence="2 3">
    <name type="scientific">Lutispora thermophila DSM 19022</name>
    <dbReference type="NCBI Taxonomy" id="1122184"/>
    <lineage>
        <taxon>Bacteria</taxon>
        <taxon>Bacillati</taxon>
        <taxon>Bacillota</taxon>
        <taxon>Clostridia</taxon>
        <taxon>Lutisporales</taxon>
        <taxon>Lutisporaceae</taxon>
        <taxon>Lutispora</taxon>
    </lineage>
</organism>
<dbReference type="STRING" id="1122184.SAMN02745176_01460"/>
<feature type="transmembrane region" description="Helical" evidence="1">
    <location>
        <begin position="276"/>
        <end position="293"/>
    </location>
</feature>
<evidence type="ECO:0000256" key="1">
    <source>
        <dbReference type="SAM" id="Phobius"/>
    </source>
</evidence>
<feature type="transmembrane region" description="Helical" evidence="1">
    <location>
        <begin position="136"/>
        <end position="169"/>
    </location>
</feature>
<feature type="transmembrane region" description="Helical" evidence="1">
    <location>
        <begin position="226"/>
        <end position="244"/>
    </location>
</feature>
<accession>A0A1M6E704</accession>
<dbReference type="PANTHER" id="PTHR30282">
    <property type="entry name" value="P-AMINOBENZOYL GLUTAMATE TRANSPORTER"/>
    <property type="match status" value="1"/>
</dbReference>
<evidence type="ECO:0000313" key="2">
    <source>
        <dbReference type="EMBL" id="SHI81252.1"/>
    </source>
</evidence>
<evidence type="ECO:0000313" key="3">
    <source>
        <dbReference type="Proteomes" id="UP000184442"/>
    </source>
</evidence>
<dbReference type="GO" id="GO:1902604">
    <property type="term" value="P:p-aminobenzoyl-glutamate transmembrane transport"/>
    <property type="evidence" value="ECO:0007669"/>
    <property type="project" value="InterPro"/>
</dbReference>
<dbReference type="Proteomes" id="UP000184442">
    <property type="component" value="Unassembled WGS sequence"/>
</dbReference>
<feature type="transmembrane region" description="Helical" evidence="1">
    <location>
        <begin position="444"/>
        <end position="470"/>
    </location>
</feature>
<feature type="transmembrane region" description="Helical" evidence="1">
    <location>
        <begin position="97"/>
        <end position="116"/>
    </location>
</feature>
<keyword evidence="1" id="KW-0812">Transmembrane</keyword>
<feature type="transmembrane region" description="Helical" evidence="1">
    <location>
        <begin position="176"/>
        <end position="196"/>
    </location>
</feature>
<feature type="transmembrane region" description="Helical" evidence="1">
    <location>
        <begin position="421"/>
        <end position="438"/>
    </location>
</feature>
<reference evidence="2 3" key="1">
    <citation type="submission" date="2016-11" db="EMBL/GenBank/DDBJ databases">
        <authorList>
            <person name="Jaros S."/>
            <person name="Januszkiewicz K."/>
            <person name="Wedrychowicz H."/>
        </authorList>
    </citation>
    <scope>NUCLEOTIDE SEQUENCE [LARGE SCALE GENOMIC DNA]</scope>
    <source>
        <strain evidence="2 3">DSM 19022</strain>
    </source>
</reference>
<dbReference type="OrthoDB" id="3314392at2"/>
<dbReference type="GO" id="GO:0015558">
    <property type="term" value="F:secondary active p-aminobenzoyl-glutamate transmembrane transporter activity"/>
    <property type="evidence" value="ECO:0007669"/>
    <property type="project" value="InterPro"/>
</dbReference>
<dbReference type="EMBL" id="FQZS01000008">
    <property type="protein sequence ID" value="SHI81252.1"/>
    <property type="molecule type" value="Genomic_DNA"/>
</dbReference>
<dbReference type="PANTHER" id="PTHR30282:SF0">
    <property type="entry name" value="P-AMINOBENZOYL-GLUTAMATE TRANSPORT PROTEIN"/>
    <property type="match status" value="1"/>
</dbReference>
<feature type="transmembrane region" description="Helical" evidence="1">
    <location>
        <begin position="482"/>
        <end position="507"/>
    </location>
</feature>
<keyword evidence="1" id="KW-0472">Membrane</keyword>
<dbReference type="AlphaFoldDB" id="A0A1M6E704"/>
<gene>
    <name evidence="2" type="ORF">SAMN02745176_01460</name>
</gene>
<dbReference type="RefSeq" id="WP_073025564.1">
    <property type="nucleotide sequence ID" value="NZ_FQZS01000008.1"/>
</dbReference>
<name>A0A1M6E704_9FIRM</name>
<sequence>MSKPETSNENKKKGFIMRALDGVEKVGNALPDPATLFVVLTLITIVVSFICAKAGVSVTYKGYNSATGKIEEITVAAVNLLSPDSIRHMVTTVVNNFTSFFALGTVFTIILGVGVADGTGFMAALLKKVVAITPKRAVTAVVVFLGIMSNIASSTGYVVLVPLGAILFMAFKRHPIAGLAAAFAGVSGGWSANLLIGTNDPMFAGMSTQAAQMIDPNYTVMPVANWYFMFISTFVITIIGTLVTEKIIEPRLSPYNFESNETVNDISADEKRGMKFAGISALVYVIIMLILILPENGLLRDPQTGSILKSPFMSGIIFFMMLLFLIPGIFYGIGAKVIKNDKDVVALMNKAISGLSSFMVLIFFAAQFTACFNYSNLGTIISVSGANFLKSVGFVGLPLIICFIVLTAFINIFIAVDSAKWAIMAPIFVPMFMQLGFSPELTQVAYRIGDSCTNIIAPLMPFFVLTVAFFQKYDKKAGIGSVISTMLPYSIFFLIGWTALFMIWYMLGLPLGPGAPLFYNLG</sequence>
<feature type="transmembrane region" description="Helical" evidence="1">
    <location>
        <begin position="355"/>
        <end position="375"/>
    </location>
</feature>
<protein>
    <submittedName>
        <fullName evidence="2">Aminobenzoyl-glutamate transport protein</fullName>
    </submittedName>
</protein>
<proteinExistence type="predicted"/>
<feature type="transmembrane region" description="Helical" evidence="1">
    <location>
        <begin position="34"/>
        <end position="52"/>
    </location>
</feature>
<keyword evidence="1" id="KW-1133">Transmembrane helix</keyword>
<keyword evidence="3" id="KW-1185">Reference proteome</keyword>
<dbReference type="Pfam" id="PF03806">
    <property type="entry name" value="ABG_transport"/>
    <property type="match status" value="1"/>
</dbReference>